<evidence type="ECO:0000256" key="3">
    <source>
        <dbReference type="ARBA" id="ARBA00016337"/>
    </source>
</evidence>
<dbReference type="Gene3D" id="3.10.520.10">
    <property type="entry name" value="ApbE-like domains"/>
    <property type="match status" value="2"/>
</dbReference>
<keyword evidence="5 11" id="KW-0808">Transferase</keyword>
<evidence type="ECO:0000256" key="10">
    <source>
        <dbReference type="ARBA" id="ARBA00048540"/>
    </source>
</evidence>
<evidence type="ECO:0000256" key="1">
    <source>
        <dbReference type="ARBA" id="ARBA00001946"/>
    </source>
</evidence>
<dbReference type="Pfam" id="PF02424">
    <property type="entry name" value="ApbE"/>
    <property type="match status" value="2"/>
</dbReference>
<dbReference type="InterPro" id="IPR024932">
    <property type="entry name" value="ApbE"/>
</dbReference>
<name>A0ABY5NI91_9MICO</name>
<evidence type="ECO:0000256" key="6">
    <source>
        <dbReference type="ARBA" id="ARBA00022723"/>
    </source>
</evidence>
<gene>
    <name evidence="11" type="ORF">L2X98_30955</name>
</gene>
<evidence type="ECO:0000256" key="8">
    <source>
        <dbReference type="ARBA" id="ARBA00022842"/>
    </source>
</evidence>
<keyword evidence="4" id="KW-0285">Flavoprotein</keyword>
<comment type="catalytic activity">
    <reaction evidence="10">
        <text>L-threonyl-[protein] + FAD = FMN-L-threonyl-[protein] + AMP + H(+)</text>
        <dbReference type="Rhea" id="RHEA:36847"/>
        <dbReference type="Rhea" id="RHEA-COMP:11060"/>
        <dbReference type="Rhea" id="RHEA-COMP:11061"/>
        <dbReference type="ChEBI" id="CHEBI:15378"/>
        <dbReference type="ChEBI" id="CHEBI:30013"/>
        <dbReference type="ChEBI" id="CHEBI:57692"/>
        <dbReference type="ChEBI" id="CHEBI:74257"/>
        <dbReference type="ChEBI" id="CHEBI:456215"/>
        <dbReference type="EC" id="2.7.1.180"/>
    </reaction>
</comment>
<keyword evidence="7" id="KW-0274">FAD</keyword>
<dbReference type="EMBL" id="CP091139">
    <property type="protein sequence ID" value="UUT34846.1"/>
    <property type="molecule type" value="Genomic_DNA"/>
</dbReference>
<dbReference type="PANTHER" id="PTHR30040:SF2">
    <property type="entry name" value="FAD:PROTEIN FMN TRANSFERASE"/>
    <property type="match status" value="1"/>
</dbReference>
<reference evidence="11" key="1">
    <citation type="submission" date="2022-01" db="EMBL/GenBank/DDBJ databases">
        <title>Microbacterium eymi and Microbacterium rhizovicinus sp. nov., isolated from the rhizospheric soil of Elymus tsukushiensis, a plant native to the Dokdo Islands, Republic of Korea.</title>
        <authorList>
            <person name="Hwang Y.J."/>
        </authorList>
    </citation>
    <scope>NUCLEOTIDE SEQUENCE</scope>
    <source>
        <strain evidence="11">KUDC0405</strain>
    </source>
</reference>
<dbReference type="Proteomes" id="UP001054811">
    <property type="component" value="Chromosome"/>
</dbReference>
<accession>A0ABY5NI91</accession>
<protein>
    <recommendedName>
        <fullName evidence="3">FAD:protein FMN transferase</fullName>
        <ecNumber evidence="2">2.7.1.180</ecNumber>
    </recommendedName>
    <alternativeName>
        <fullName evidence="9">Flavin transferase</fullName>
    </alternativeName>
</protein>
<dbReference type="EC" id="2.7.1.180" evidence="2"/>
<keyword evidence="6" id="KW-0479">Metal-binding</keyword>
<evidence type="ECO:0000313" key="11">
    <source>
        <dbReference type="EMBL" id="UUT34846.1"/>
    </source>
</evidence>
<organism evidence="11 12">
    <name type="scientific">Microbacterium elymi</name>
    <dbReference type="NCBI Taxonomy" id="2909587"/>
    <lineage>
        <taxon>Bacteria</taxon>
        <taxon>Bacillati</taxon>
        <taxon>Actinomycetota</taxon>
        <taxon>Actinomycetes</taxon>
        <taxon>Micrococcales</taxon>
        <taxon>Microbacteriaceae</taxon>
        <taxon>Microbacterium</taxon>
    </lineage>
</organism>
<dbReference type="PANTHER" id="PTHR30040">
    <property type="entry name" value="THIAMINE BIOSYNTHESIS LIPOPROTEIN APBE"/>
    <property type="match status" value="1"/>
</dbReference>
<evidence type="ECO:0000256" key="7">
    <source>
        <dbReference type="ARBA" id="ARBA00022827"/>
    </source>
</evidence>
<evidence type="ECO:0000256" key="4">
    <source>
        <dbReference type="ARBA" id="ARBA00022630"/>
    </source>
</evidence>
<evidence type="ECO:0000256" key="9">
    <source>
        <dbReference type="ARBA" id="ARBA00031306"/>
    </source>
</evidence>
<keyword evidence="12" id="KW-1185">Reference proteome</keyword>
<proteinExistence type="predicted"/>
<evidence type="ECO:0000256" key="2">
    <source>
        <dbReference type="ARBA" id="ARBA00011955"/>
    </source>
</evidence>
<keyword evidence="8" id="KW-0460">Magnesium</keyword>
<sequence>MGTAVSIHVIGESDDETAAAVAGCVAELRDIESVFSPFRRDSDISRIRRGELRLENADPRVAHVEARCVAAAAHTGGLFDAWWRGWFDPTGFVKGWAVDVGAARHLAPLTAHPQLDAVGIGAGGDLRLFTAPSADWIWRIGIADPDHPGGVLATVEVRDGAVATSGTAERGAHIIDPRSGEPATAVRSATVLADDLTTADVWATAAVVAGDLRWITQAPTTAGMLVAGDGSTRRWVGGVEVAVVAGSPLMPTAA</sequence>
<dbReference type="GO" id="GO:0016740">
    <property type="term" value="F:transferase activity"/>
    <property type="evidence" value="ECO:0007669"/>
    <property type="project" value="UniProtKB-KW"/>
</dbReference>
<evidence type="ECO:0000256" key="5">
    <source>
        <dbReference type="ARBA" id="ARBA00022679"/>
    </source>
</evidence>
<comment type="cofactor">
    <cofactor evidence="1">
        <name>Mg(2+)</name>
        <dbReference type="ChEBI" id="CHEBI:18420"/>
    </cofactor>
</comment>
<dbReference type="InterPro" id="IPR003374">
    <property type="entry name" value="ApbE-like_sf"/>
</dbReference>
<dbReference type="RefSeq" id="WP_259611378.1">
    <property type="nucleotide sequence ID" value="NZ_CP091139.2"/>
</dbReference>
<dbReference type="SUPFAM" id="SSF143631">
    <property type="entry name" value="ApbE-like"/>
    <property type="match status" value="1"/>
</dbReference>
<evidence type="ECO:0000313" key="12">
    <source>
        <dbReference type="Proteomes" id="UP001054811"/>
    </source>
</evidence>